<keyword evidence="3" id="KW-1185">Reference proteome</keyword>
<name>A0A926DXT9_9FIRM</name>
<dbReference type="Proteomes" id="UP000653127">
    <property type="component" value="Unassembled WGS sequence"/>
</dbReference>
<evidence type="ECO:0000256" key="1">
    <source>
        <dbReference type="SAM" id="MobiDB-lite"/>
    </source>
</evidence>
<organism evidence="2 3">
    <name type="scientific">Ligaoa zhengdingensis</name>
    <dbReference type="NCBI Taxonomy" id="2763658"/>
    <lineage>
        <taxon>Bacteria</taxon>
        <taxon>Bacillati</taxon>
        <taxon>Bacillota</taxon>
        <taxon>Clostridia</taxon>
        <taxon>Eubacteriales</taxon>
        <taxon>Oscillospiraceae</taxon>
        <taxon>Ligaoa</taxon>
    </lineage>
</organism>
<dbReference type="RefSeq" id="WP_249283315.1">
    <property type="nucleotide sequence ID" value="NZ_JACRST010000016.1"/>
</dbReference>
<feature type="region of interest" description="Disordered" evidence="1">
    <location>
        <begin position="224"/>
        <end position="261"/>
    </location>
</feature>
<proteinExistence type="predicted"/>
<evidence type="ECO:0000313" key="2">
    <source>
        <dbReference type="EMBL" id="MBC8547240.1"/>
    </source>
</evidence>
<comment type="caution">
    <text evidence="2">The sequence shown here is derived from an EMBL/GenBank/DDBJ whole genome shotgun (WGS) entry which is preliminary data.</text>
</comment>
<evidence type="ECO:0000313" key="3">
    <source>
        <dbReference type="Proteomes" id="UP000653127"/>
    </source>
</evidence>
<dbReference type="AlphaFoldDB" id="A0A926DXT9"/>
<protein>
    <recommendedName>
        <fullName evidence="4">Replication protein</fullName>
    </recommendedName>
</protein>
<accession>A0A926DXT9</accession>
<evidence type="ECO:0008006" key="4">
    <source>
        <dbReference type="Google" id="ProtNLM"/>
    </source>
</evidence>
<dbReference type="EMBL" id="JACRST010000016">
    <property type="protein sequence ID" value="MBC8547240.1"/>
    <property type="molecule type" value="Genomic_DNA"/>
</dbReference>
<gene>
    <name evidence="2" type="ORF">H8711_09920</name>
</gene>
<reference evidence="2" key="1">
    <citation type="submission" date="2020-08" db="EMBL/GenBank/DDBJ databases">
        <title>Genome public.</title>
        <authorList>
            <person name="Liu C."/>
            <person name="Sun Q."/>
        </authorList>
    </citation>
    <scope>NUCLEOTIDE SEQUENCE</scope>
    <source>
        <strain evidence="2">NSJ-31</strain>
    </source>
</reference>
<sequence length="261" mass="29148">MNYITEIKAFYDLLETNPLPSSAIAVWHALMHIANKTDWQQEFAVAVSVLEVKTGLNAKAIERARNKLAQAGLITWKKRIGNQSAVYTMVSLDRAKILTNCENVAQSVVQSVAQSVLQSVAQPVAQSVGINKTKRNETNYSLIAEMYNEICSSFPKLTALSDARKKAIQARMNSGRSEEDFRRLFEKAQASSFLRGKNNRNWKATFDWLIKDANMAKVLDGNYDDGDLPEKQRGSAQKSSYNIDELEEYLRNSSPKGGGTC</sequence>